<dbReference type="HOGENOM" id="CLU_009123_4_1_1"/>
<proteinExistence type="predicted"/>
<dbReference type="AlphaFoldDB" id="A0A0C9VKH8"/>
<evidence type="ECO:0000313" key="2">
    <source>
        <dbReference type="EMBL" id="KIJ37946.1"/>
    </source>
</evidence>
<reference evidence="2 3" key="1">
    <citation type="submission" date="2014-06" db="EMBL/GenBank/DDBJ databases">
        <title>Evolutionary Origins and Diversification of the Mycorrhizal Mutualists.</title>
        <authorList>
            <consortium name="DOE Joint Genome Institute"/>
            <consortium name="Mycorrhizal Genomics Consortium"/>
            <person name="Kohler A."/>
            <person name="Kuo A."/>
            <person name="Nagy L.G."/>
            <person name="Floudas D."/>
            <person name="Copeland A."/>
            <person name="Barry K.W."/>
            <person name="Cichocki N."/>
            <person name="Veneault-Fourrey C."/>
            <person name="LaButti K."/>
            <person name="Lindquist E.A."/>
            <person name="Lipzen A."/>
            <person name="Lundell T."/>
            <person name="Morin E."/>
            <person name="Murat C."/>
            <person name="Riley R."/>
            <person name="Ohm R."/>
            <person name="Sun H."/>
            <person name="Tunlid A."/>
            <person name="Henrissat B."/>
            <person name="Grigoriev I.V."/>
            <person name="Hibbett D.S."/>
            <person name="Martin F."/>
        </authorList>
    </citation>
    <scope>NUCLEOTIDE SEQUENCE [LARGE SCALE GENOMIC DNA]</scope>
    <source>
        <strain evidence="2 3">SS14</strain>
    </source>
</reference>
<name>A0A0C9VKH8_SPHS4</name>
<dbReference type="InterPro" id="IPR008906">
    <property type="entry name" value="HATC_C_dom"/>
</dbReference>
<gene>
    <name evidence="2" type="ORF">M422DRAFT_177306</name>
</gene>
<sequence length="235" mass="26307">MLKDDEFKSVKHGIEKALKILAKYYKKADAMSTNIVALVLNPDVKMEYIKVNWDAKWLQDVHHTMERLFDQYHSLDNSADAAKTTKGTSPSPVKTIGGYGSSWLAASVQRSLASQKRYAGLRGELKQYLESPVATGEEDIVAWWALHSTEYPTLARIARDYLAVQGSAVPCERCFSSSRQTGTNRRNRLLPKTFEALQILKNTYKSGDMKTIEEILAVEGTIGAEEFGEKDLLIA</sequence>
<dbReference type="Pfam" id="PF05699">
    <property type="entry name" value="Dimer_Tnp_hAT"/>
    <property type="match status" value="1"/>
</dbReference>
<feature type="domain" description="HAT C-terminal dimerisation" evidence="1">
    <location>
        <begin position="124"/>
        <end position="202"/>
    </location>
</feature>
<dbReference type="InterPro" id="IPR012337">
    <property type="entry name" value="RNaseH-like_sf"/>
</dbReference>
<accession>A0A0C9VKH8</accession>
<dbReference type="PANTHER" id="PTHR23272">
    <property type="entry name" value="BED FINGER-RELATED"/>
    <property type="match status" value="1"/>
</dbReference>
<dbReference type="SUPFAM" id="SSF53098">
    <property type="entry name" value="Ribonuclease H-like"/>
    <property type="match status" value="1"/>
</dbReference>
<dbReference type="EMBL" id="KN837165">
    <property type="protein sequence ID" value="KIJ37946.1"/>
    <property type="molecule type" value="Genomic_DNA"/>
</dbReference>
<dbReference type="OrthoDB" id="2767002at2759"/>
<dbReference type="GO" id="GO:0046983">
    <property type="term" value="F:protein dimerization activity"/>
    <property type="evidence" value="ECO:0007669"/>
    <property type="project" value="InterPro"/>
</dbReference>
<evidence type="ECO:0000259" key="1">
    <source>
        <dbReference type="Pfam" id="PF05699"/>
    </source>
</evidence>
<evidence type="ECO:0000313" key="3">
    <source>
        <dbReference type="Proteomes" id="UP000054279"/>
    </source>
</evidence>
<protein>
    <recommendedName>
        <fullName evidence="1">HAT C-terminal dimerisation domain-containing protein</fullName>
    </recommendedName>
</protein>
<dbReference type="Proteomes" id="UP000054279">
    <property type="component" value="Unassembled WGS sequence"/>
</dbReference>
<organism evidence="2 3">
    <name type="scientific">Sphaerobolus stellatus (strain SS14)</name>
    <dbReference type="NCBI Taxonomy" id="990650"/>
    <lineage>
        <taxon>Eukaryota</taxon>
        <taxon>Fungi</taxon>
        <taxon>Dikarya</taxon>
        <taxon>Basidiomycota</taxon>
        <taxon>Agaricomycotina</taxon>
        <taxon>Agaricomycetes</taxon>
        <taxon>Phallomycetidae</taxon>
        <taxon>Geastrales</taxon>
        <taxon>Sphaerobolaceae</taxon>
        <taxon>Sphaerobolus</taxon>
    </lineage>
</organism>
<keyword evidence="3" id="KW-1185">Reference proteome</keyword>